<proteinExistence type="predicted"/>
<dbReference type="AlphaFoldDB" id="A0AB36CME9"/>
<reference evidence="1 2" key="1">
    <citation type="submission" date="2020-04" db="EMBL/GenBank/DDBJ databases">
        <authorList>
            <person name="Hitch T.C.A."/>
            <person name="Wylensek D."/>
            <person name="Clavel T."/>
        </authorList>
    </citation>
    <scope>NUCLEOTIDE SEQUENCE [LARGE SCALE GENOMIC DNA]</scope>
    <source>
        <strain evidence="1 2">BL-383-APC-3D</strain>
    </source>
</reference>
<gene>
    <name evidence="1" type="ORF">HF853_09410</name>
</gene>
<organism evidence="1 2">
    <name type="scientific">Corynebacterium stationis</name>
    <dbReference type="NCBI Taxonomy" id="1705"/>
    <lineage>
        <taxon>Bacteria</taxon>
        <taxon>Bacillati</taxon>
        <taxon>Actinomycetota</taxon>
        <taxon>Actinomycetes</taxon>
        <taxon>Mycobacteriales</taxon>
        <taxon>Corynebacteriaceae</taxon>
        <taxon>Corynebacterium</taxon>
    </lineage>
</organism>
<dbReference type="PANTHER" id="PTHR48098:SF6">
    <property type="entry name" value="FERRI-BACILLIBACTIN ESTERASE BESA"/>
    <property type="match status" value="1"/>
</dbReference>
<dbReference type="EMBL" id="JABAFZ010000008">
    <property type="protein sequence ID" value="NME89877.1"/>
    <property type="molecule type" value="Genomic_DNA"/>
</dbReference>
<protein>
    <recommendedName>
        <fullName evidence="3">DUF3327 domain-containing protein</fullName>
    </recommendedName>
</protein>
<dbReference type="Proteomes" id="UP000544551">
    <property type="component" value="Unassembled WGS sequence"/>
</dbReference>
<dbReference type="InterPro" id="IPR050583">
    <property type="entry name" value="Mycobacterial_A85_antigen"/>
</dbReference>
<comment type="caution">
    <text evidence="1">The sequence shown here is derived from an EMBL/GenBank/DDBJ whole genome shotgun (WGS) entry which is preliminary data.</text>
</comment>
<dbReference type="RefSeq" id="WP_168970103.1">
    <property type="nucleotide sequence ID" value="NZ_JABAFZ010000008.1"/>
</dbReference>
<sequence>MTKPDRFSTLEIPELPKRTPAPAGYTIEDLMSIREAPRIEVLEDSEQVQLTVAYASTNSASTPILFIDVLTHFHREQLEHYALEKYSQLGDTGDDVWHAVTIDIPKGLTSMVGILNIPNTCLDNGKLPGADREAYRILRETAEPAWTSGEILSIGTKREGTLTNPTARFNPLYDAGNQATAPYPVAESRPLLHQTQMEVAQGITLNTWLYLPPDREIKDVLLVTDGEVHAEEVPLLNLYQPHDSAIVYFSPEEASLRGDFLGNIELVASSLKNHVLPWAKTLAEQKGKVWPVNASDFIIAGGSLGGYAAAGMVLIHPEIALNAIVQSAALWWPDRQYWLLESWQEHIDAPAGIKRAIFHEYGRYDIRLSQENVELANVLSQADNVTSTSREYNGGHNYLSWRQGLIEGHNWILNNRPQG</sequence>
<accession>A0AB36CME9</accession>
<evidence type="ECO:0000313" key="1">
    <source>
        <dbReference type="EMBL" id="NME89877.1"/>
    </source>
</evidence>
<name>A0AB36CME9_9CORY</name>
<evidence type="ECO:0000313" key="2">
    <source>
        <dbReference type="Proteomes" id="UP000544551"/>
    </source>
</evidence>
<dbReference type="InterPro" id="IPR000801">
    <property type="entry name" value="Esterase-like"/>
</dbReference>
<dbReference type="SUPFAM" id="SSF53474">
    <property type="entry name" value="alpha/beta-Hydrolases"/>
    <property type="match status" value="1"/>
</dbReference>
<dbReference type="Pfam" id="PF00756">
    <property type="entry name" value="Esterase"/>
    <property type="match status" value="1"/>
</dbReference>
<dbReference type="PANTHER" id="PTHR48098">
    <property type="entry name" value="ENTEROCHELIN ESTERASE-RELATED"/>
    <property type="match status" value="1"/>
</dbReference>
<dbReference type="Gene3D" id="3.40.50.1820">
    <property type="entry name" value="alpha/beta hydrolase"/>
    <property type="match status" value="1"/>
</dbReference>
<dbReference type="InterPro" id="IPR029058">
    <property type="entry name" value="AB_hydrolase_fold"/>
</dbReference>
<evidence type="ECO:0008006" key="3">
    <source>
        <dbReference type="Google" id="ProtNLM"/>
    </source>
</evidence>